<dbReference type="InterPro" id="IPR052308">
    <property type="entry name" value="PPR_domain-containing"/>
</dbReference>
<protein>
    <submittedName>
        <fullName evidence="4">Pentatricopeptide repeat-containing protein</fullName>
    </submittedName>
</protein>
<dbReference type="PANTHER" id="PTHR47937">
    <property type="entry name" value="PLASTID TRANSCRIPTIONALLY ACTIVE CHROMOSOME 2-LIKE PROTEIN"/>
    <property type="match status" value="1"/>
</dbReference>
<dbReference type="EMBL" id="JANAVB010002000">
    <property type="protein sequence ID" value="KAJ6851876.1"/>
    <property type="molecule type" value="Genomic_DNA"/>
</dbReference>
<feature type="repeat" description="PPR" evidence="2">
    <location>
        <begin position="423"/>
        <end position="457"/>
    </location>
</feature>
<reference evidence="4" key="2">
    <citation type="submission" date="2023-04" db="EMBL/GenBank/DDBJ databases">
        <authorList>
            <person name="Bruccoleri R.E."/>
            <person name="Oakeley E.J."/>
            <person name="Faust A.-M."/>
            <person name="Dessus-Babus S."/>
            <person name="Altorfer M."/>
            <person name="Burckhardt D."/>
            <person name="Oertli M."/>
            <person name="Naumann U."/>
            <person name="Petersen F."/>
            <person name="Wong J."/>
        </authorList>
    </citation>
    <scope>NUCLEOTIDE SEQUENCE</scope>
    <source>
        <strain evidence="4">GSM-AAB239-AS_SAM_17_03QT</strain>
        <tissue evidence="4">Leaf</tissue>
    </source>
</reference>
<accession>A0AAX6IF41</accession>
<feature type="compositionally biased region" description="Low complexity" evidence="3">
    <location>
        <begin position="56"/>
        <end position="73"/>
    </location>
</feature>
<dbReference type="Gene3D" id="1.25.40.10">
    <property type="entry name" value="Tetratricopeptide repeat domain"/>
    <property type="match status" value="4"/>
</dbReference>
<dbReference type="InterPro" id="IPR002885">
    <property type="entry name" value="PPR_rpt"/>
</dbReference>
<keyword evidence="5" id="KW-1185">Reference proteome</keyword>
<evidence type="ECO:0000313" key="5">
    <source>
        <dbReference type="Proteomes" id="UP001140949"/>
    </source>
</evidence>
<feature type="repeat" description="PPR" evidence="2">
    <location>
        <begin position="313"/>
        <end position="347"/>
    </location>
</feature>
<feature type="repeat" description="PPR" evidence="2">
    <location>
        <begin position="202"/>
        <end position="236"/>
    </location>
</feature>
<dbReference type="SUPFAM" id="SSF81901">
    <property type="entry name" value="HCP-like"/>
    <property type="match status" value="2"/>
</dbReference>
<evidence type="ECO:0000313" key="4">
    <source>
        <dbReference type="EMBL" id="KAJ6851876.1"/>
    </source>
</evidence>
<reference evidence="4" key="1">
    <citation type="journal article" date="2023" name="GigaByte">
        <title>Genome assembly of the bearded iris, Iris pallida Lam.</title>
        <authorList>
            <person name="Bruccoleri R.E."/>
            <person name="Oakeley E.J."/>
            <person name="Faust A.M.E."/>
            <person name="Altorfer M."/>
            <person name="Dessus-Babus S."/>
            <person name="Burckhardt D."/>
            <person name="Oertli M."/>
            <person name="Naumann U."/>
            <person name="Petersen F."/>
            <person name="Wong J."/>
        </authorList>
    </citation>
    <scope>NUCLEOTIDE SEQUENCE</scope>
    <source>
        <strain evidence="4">GSM-AAB239-AS_SAM_17_03QT</strain>
    </source>
</reference>
<gene>
    <name evidence="4" type="ORF">M6B38_257735</name>
</gene>
<dbReference type="Pfam" id="PF01535">
    <property type="entry name" value="PPR"/>
    <property type="match status" value="6"/>
</dbReference>
<feature type="repeat" description="PPR" evidence="2">
    <location>
        <begin position="388"/>
        <end position="422"/>
    </location>
</feature>
<sequence length="673" mass="74508">MALSKPLFSPIRLRLLPFPLHSSLRLLSFATAEDAAAERRRRKRRLRIEPPLSSLRQNQPQQPAPRPQQQRKPLGAPANPNAPKLPEPLSALSGGRLKLHNRILSLVREGDLDEASLLVRHSIYSNCRPTVFTANAVLRALLAQSRYSDLLTLHRFVVQASVAPTVVTHNLLLQAYCDCRKTDTAMEHYRLLVRDENPVAPSPTTYRILARGLVDNNRLDQAVELKDDMLAKGFFAPDPAVYNIVMSGFVKNDDPDTAIGLYEELKEKLGGGKICDGIVYGNLMKGYFKKGMEKEAKEVLDEVLGEGSAVRFNAEGYNLVLDALGSNGKLDEAVGLFDRMCAEHDPPRRITVNIGSFNVMVDAYCAEKKFDEAVRVFRRMREKKCSPDTLSYNNLICQLGGEGLVAEAEELYREMGEQEVDADEYTYVLLVESCFGAGRVDDATGYFRKMVDLELKPNTNSYNKVIGGLVNVGRLDEAKEFFDMMLEKEVKPNVASFELLGKGYCDAGRLDDALKTVKSIIMDDNVSLSDEMKEIVEAALRKEGREEELGPTIEEAEREKAEALARAAEEKARAEALAKEEEERKKAQEAAEKEAAAKASAAAMDAILGRNRSTENKEEPNSLSSPLKGLFTDGKEDEAATDSNGNGEGTLDSKEEIKDEAVEDAEEVTASRP</sequence>
<feature type="repeat" description="PPR" evidence="2">
    <location>
        <begin position="276"/>
        <end position="310"/>
    </location>
</feature>
<evidence type="ECO:0000256" key="2">
    <source>
        <dbReference type="PROSITE-ProRule" id="PRU00708"/>
    </source>
</evidence>
<evidence type="ECO:0000256" key="3">
    <source>
        <dbReference type="SAM" id="MobiDB-lite"/>
    </source>
</evidence>
<feature type="region of interest" description="Disordered" evidence="3">
    <location>
        <begin position="567"/>
        <end position="673"/>
    </location>
</feature>
<dbReference type="InterPro" id="IPR011990">
    <property type="entry name" value="TPR-like_helical_dom_sf"/>
</dbReference>
<feature type="compositionally biased region" description="Basic and acidic residues" evidence="3">
    <location>
        <begin position="567"/>
        <end position="596"/>
    </location>
</feature>
<feature type="compositionally biased region" description="Basic and acidic residues" evidence="3">
    <location>
        <begin position="651"/>
        <end position="660"/>
    </location>
</feature>
<dbReference type="NCBIfam" id="TIGR00756">
    <property type="entry name" value="PPR"/>
    <property type="match status" value="7"/>
</dbReference>
<feature type="region of interest" description="Disordered" evidence="3">
    <location>
        <begin position="38"/>
        <end position="91"/>
    </location>
</feature>
<dbReference type="Pfam" id="PF13041">
    <property type="entry name" value="PPR_2"/>
    <property type="match status" value="2"/>
</dbReference>
<proteinExistence type="predicted"/>
<organism evidence="4 5">
    <name type="scientific">Iris pallida</name>
    <name type="common">Sweet iris</name>
    <dbReference type="NCBI Taxonomy" id="29817"/>
    <lineage>
        <taxon>Eukaryota</taxon>
        <taxon>Viridiplantae</taxon>
        <taxon>Streptophyta</taxon>
        <taxon>Embryophyta</taxon>
        <taxon>Tracheophyta</taxon>
        <taxon>Spermatophyta</taxon>
        <taxon>Magnoliopsida</taxon>
        <taxon>Liliopsida</taxon>
        <taxon>Asparagales</taxon>
        <taxon>Iridaceae</taxon>
        <taxon>Iridoideae</taxon>
        <taxon>Irideae</taxon>
        <taxon>Iris</taxon>
    </lineage>
</organism>
<keyword evidence="1" id="KW-0677">Repeat</keyword>
<evidence type="ECO:0000256" key="1">
    <source>
        <dbReference type="ARBA" id="ARBA00022737"/>
    </source>
</evidence>
<dbReference type="Proteomes" id="UP001140949">
    <property type="component" value="Unassembled WGS sequence"/>
</dbReference>
<feature type="repeat" description="PPR" evidence="2">
    <location>
        <begin position="353"/>
        <end position="387"/>
    </location>
</feature>
<feature type="repeat" description="PPR" evidence="2">
    <location>
        <begin position="458"/>
        <end position="492"/>
    </location>
</feature>
<dbReference type="AlphaFoldDB" id="A0AAX6IF41"/>
<name>A0AAX6IF41_IRIPA</name>
<feature type="repeat" description="PPR" evidence="2">
    <location>
        <begin position="238"/>
        <end position="268"/>
    </location>
</feature>
<dbReference type="PANTHER" id="PTHR47937:SF5">
    <property type="entry name" value="PENTATRICOPEPTIDE REPEAT-CONTAINING PROTEIN"/>
    <property type="match status" value="1"/>
</dbReference>
<dbReference type="PROSITE" id="PS51375">
    <property type="entry name" value="PPR"/>
    <property type="match status" value="8"/>
</dbReference>
<comment type="caution">
    <text evidence="4">The sequence shown here is derived from an EMBL/GenBank/DDBJ whole genome shotgun (WGS) entry which is preliminary data.</text>
</comment>